<name>A0A7S2FL34_9EUKA</name>
<evidence type="ECO:0000313" key="2">
    <source>
        <dbReference type="EMBL" id="CAD9401984.1"/>
    </source>
</evidence>
<proteinExistence type="predicted"/>
<dbReference type="EMBL" id="HBGU01005299">
    <property type="protein sequence ID" value="CAD9401984.1"/>
    <property type="molecule type" value="Transcribed_RNA"/>
</dbReference>
<feature type="region of interest" description="Disordered" evidence="1">
    <location>
        <begin position="142"/>
        <end position="168"/>
    </location>
</feature>
<organism evidence="2">
    <name type="scientific">Haptolina brevifila</name>
    <dbReference type="NCBI Taxonomy" id="156173"/>
    <lineage>
        <taxon>Eukaryota</taxon>
        <taxon>Haptista</taxon>
        <taxon>Haptophyta</taxon>
        <taxon>Prymnesiophyceae</taxon>
        <taxon>Prymnesiales</taxon>
        <taxon>Prymnesiaceae</taxon>
        <taxon>Haptolina</taxon>
    </lineage>
</organism>
<gene>
    <name evidence="2" type="ORF">CBRE1094_LOCUS2867</name>
</gene>
<feature type="compositionally biased region" description="Basic and acidic residues" evidence="1">
    <location>
        <begin position="148"/>
        <end position="157"/>
    </location>
</feature>
<reference evidence="2" key="1">
    <citation type="submission" date="2021-01" db="EMBL/GenBank/DDBJ databases">
        <authorList>
            <person name="Corre E."/>
            <person name="Pelletier E."/>
            <person name="Niang G."/>
            <person name="Scheremetjew M."/>
            <person name="Finn R."/>
            <person name="Kale V."/>
            <person name="Holt S."/>
            <person name="Cochrane G."/>
            <person name="Meng A."/>
            <person name="Brown T."/>
            <person name="Cohen L."/>
        </authorList>
    </citation>
    <scope>NUCLEOTIDE SEQUENCE</scope>
    <source>
        <strain evidence="2">UTEX LB 985</strain>
    </source>
</reference>
<dbReference type="AlphaFoldDB" id="A0A7S2FL34"/>
<evidence type="ECO:0000256" key="1">
    <source>
        <dbReference type="SAM" id="MobiDB-lite"/>
    </source>
</evidence>
<sequence length="220" mass="23394">MVRIAGAGSEQAAGRGDFALGVIPRDSNLTFILDEVVPEEVGLHVVLSDGTETSVPACEAVTMTEMVKALVAAFDGDLSGTLVQLPGAGHDEWIDIDEPFKPSVLLEFAKQVAADMPVWLNTPEPKSVGALCVVLPEGVVQRTANGDGGRERERAGQGEDEDEGEGEVATSLCVPILERMPSPLADTLVRALSLTLDRVSSFSSGERPRSTPRCTPRWSR</sequence>
<feature type="region of interest" description="Disordered" evidence="1">
    <location>
        <begin position="200"/>
        <end position="220"/>
    </location>
</feature>
<accession>A0A7S2FL34</accession>
<protein>
    <submittedName>
        <fullName evidence="2">Uncharacterized protein</fullName>
    </submittedName>
</protein>